<protein>
    <submittedName>
        <fullName evidence="2">Uncharacterized protein</fullName>
    </submittedName>
</protein>
<feature type="chain" id="PRO_5029672310" evidence="1">
    <location>
        <begin position="23"/>
        <end position="175"/>
    </location>
</feature>
<keyword evidence="1" id="KW-0732">Signal</keyword>
<evidence type="ECO:0000313" key="2">
    <source>
        <dbReference type="EMBL" id="KAF4756966.1"/>
    </source>
</evidence>
<proteinExistence type="predicted"/>
<feature type="signal peptide" evidence="1">
    <location>
        <begin position="1"/>
        <end position="22"/>
    </location>
</feature>
<reference evidence="2 3" key="1">
    <citation type="submission" date="2020-04" db="EMBL/GenBank/DDBJ databases">
        <title>Perkinsus olseni comparative genomics.</title>
        <authorList>
            <person name="Bogema D.R."/>
        </authorList>
    </citation>
    <scope>NUCLEOTIDE SEQUENCE [LARGE SCALE GENOMIC DNA]</scope>
    <source>
        <strain evidence="2 3">ATCC PRA-207</strain>
    </source>
</reference>
<comment type="caution">
    <text evidence="2">The sequence shown here is derived from an EMBL/GenBank/DDBJ whole genome shotgun (WGS) entry which is preliminary data.</text>
</comment>
<keyword evidence="3" id="KW-1185">Reference proteome</keyword>
<gene>
    <name evidence="2" type="ORF">FOZ63_002288</name>
</gene>
<evidence type="ECO:0000313" key="3">
    <source>
        <dbReference type="Proteomes" id="UP000553632"/>
    </source>
</evidence>
<dbReference type="EMBL" id="JABANO010003213">
    <property type="protein sequence ID" value="KAF4756966.1"/>
    <property type="molecule type" value="Genomic_DNA"/>
</dbReference>
<dbReference type="AlphaFoldDB" id="A0A7J6UIT2"/>
<evidence type="ECO:0000256" key="1">
    <source>
        <dbReference type="SAM" id="SignalP"/>
    </source>
</evidence>
<organism evidence="2 3">
    <name type="scientific">Perkinsus olseni</name>
    <name type="common">Perkinsus atlanticus</name>
    <dbReference type="NCBI Taxonomy" id="32597"/>
    <lineage>
        <taxon>Eukaryota</taxon>
        <taxon>Sar</taxon>
        <taxon>Alveolata</taxon>
        <taxon>Perkinsozoa</taxon>
        <taxon>Perkinsea</taxon>
        <taxon>Perkinsida</taxon>
        <taxon>Perkinsidae</taxon>
        <taxon>Perkinsus</taxon>
    </lineage>
</organism>
<sequence length="175" mass="19882">MTFSRLIIVAAALADLAKLVEGTATGDARKRLGGRIRVENGMCELSSGTRKFGNFTVISLYFHEQGYGGANPIRQTMYSHMFGREDFLRCRVGYNIDLTEFDVSFTPDHSPLTITSNLQEAKQHFAPVTLFAHLNRHREILRQIHDYLPITAEDAEKCREIFDILANNPRSDFEK</sequence>
<dbReference type="Proteomes" id="UP000553632">
    <property type="component" value="Unassembled WGS sequence"/>
</dbReference>
<accession>A0A7J6UIT2</accession>
<name>A0A7J6UIT2_PEROL</name>
<feature type="non-terminal residue" evidence="2">
    <location>
        <position position="1"/>
    </location>
</feature>